<keyword evidence="3 10" id="KW-0285">Flavoprotein</keyword>
<dbReference type="RefSeq" id="WP_091826987.1">
    <property type="nucleotide sequence ID" value="NZ_FNRJ01000010.1"/>
</dbReference>
<dbReference type="Pfam" id="PF12806">
    <property type="entry name" value="Acyl-CoA_dh_C"/>
    <property type="match status" value="1"/>
</dbReference>
<keyword evidence="5 10" id="KW-0560">Oxidoreductase</keyword>
<dbReference type="InterPro" id="IPR025878">
    <property type="entry name" value="Acyl-CoA_dh-like_C_dom"/>
</dbReference>
<evidence type="ECO:0000256" key="4">
    <source>
        <dbReference type="ARBA" id="ARBA00022827"/>
    </source>
</evidence>
<evidence type="ECO:0000256" key="8">
    <source>
        <dbReference type="ARBA" id="ARBA00066694"/>
    </source>
</evidence>
<evidence type="ECO:0000313" key="15">
    <source>
        <dbReference type="EMBL" id="SEA93495.1"/>
    </source>
</evidence>
<evidence type="ECO:0000259" key="11">
    <source>
        <dbReference type="Pfam" id="PF00441"/>
    </source>
</evidence>
<dbReference type="Gene3D" id="1.20.140.10">
    <property type="entry name" value="Butyryl-CoA Dehydrogenase, subunit A, domain 3"/>
    <property type="match status" value="1"/>
</dbReference>
<dbReference type="OrthoDB" id="9764895at2"/>
<dbReference type="PANTHER" id="PTHR42803:SF1">
    <property type="entry name" value="BROAD-SPECIFICITY LINEAR ACYL-COA DEHYDROGENASE FADE5"/>
    <property type="match status" value="1"/>
</dbReference>
<dbReference type="Pfam" id="PF00441">
    <property type="entry name" value="Acyl-CoA_dh_1"/>
    <property type="match status" value="1"/>
</dbReference>
<evidence type="ECO:0000256" key="9">
    <source>
        <dbReference type="ARBA" id="ARBA00069043"/>
    </source>
</evidence>
<evidence type="ECO:0000259" key="12">
    <source>
        <dbReference type="Pfam" id="PF02770"/>
    </source>
</evidence>
<evidence type="ECO:0000313" key="16">
    <source>
        <dbReference type="Proteomes" id="UP000242469"/>
    </source>
</evidence>
<comment type="cofactor">
    <cofactor evidence="1 10">
        <name>FAD</name>
        <dbReference type="ChEBI" id="CHEBI:57692"/>
    </cofactor>
</comment>
<dbReference type="EC" id="1.3.99.41" evidence="8"/>
<dbReference type="Proteomes" id="UP000242469">
    <property type="component" value="Unassembled WGS sequence"/>
</dbReference>
<dbReference type="GO" id="GO:0016627">
    <property type="term" value="F:oxidoreductase activity, acting on the CH-CH group of donors"/>
    <property type="evidence" value="ECO:0007669"/>
    <property type="project" value="InterPro"/>
</dbReference>
<accession>A0A1H4F804</accession>
<dbReference type="InterPro" id="IPR037069">
    <property type="entry name" value="AcylCoA_DH/ox_N_sf"/>
</dbReference>
<dbReference type="SUPFAM" id="SSF56645">
    <property type="entry name" value="Acyl-CoA dehydrogenase NM domain-like"/>
    <property type="match status" value="1"/>
</dbReference>
<evidence type="ECO:0000256" key="2">
    <source>
        <dbReference type="ARBA" id="ARBA00009347"/>
    </source>
</evidence>
<dbReference type="AlphaFoldDB" id="A0A1H4F804"/>
<dbReference type="InterPro" id="IPR052166">
    <property type="entry name" value="Diverse_Acyl-CoA_DH"/>
</dbReference>
<comment type="catalytic activity">
    <reaction evidence="6">
        <text>3-(methylsulfanyl)propanoyl-CoA + oxidized [electron-transfer flavoprotein] + H(+) = 3-(methylsulfanyl)acryloyl-CoA + reduced [electron-transfer flavoprotein]</text>
        <dbReference type="Rhea" id="RHEA:52612"/>
        <dbReference type="Rhea" id="RHEA-COMP:10685"/>
        <dbReference type="Rhea" id="RHEA-COMP:10686"/>
        <dbReference type="ChEBI" id="CHEBI:15378"/>
        <dbReference type="ChEBI" id="CHEBI:57692"/>
        <dbReference type="ChEBI" id="CHEBI:58307"/>
        <dbReference type="ChEBI" id="CHEBI:82815"/>
        <dbReference type="ChEBI" id="CHEBI:84994"/>
        <dbReference type="EC" id="1.3.99.41"/>
    </reaction>
    <physiologicalReaction direction="left-to-right" evidence="6">
        <dbReference type="Rhea" id="RHEA:52613"/>
    </physiologicalReaction>
</comment>
<dbReference type="InterPro" id="IPR006091">
    <property type="entry name" value="Acyl-CoA_Oxase/DH_mid-dom"/>
</dbReference>
<dbReference type="Gene3D" id="1.10.540.10">
    <property type="entry name" value="Acyl-CoA dehydrogenase/oxidase, N-terminal domain"/>
    <property type="match status" value="1"/>
</dbReference>
<organism evidence="15 16">
    <name type="scientific">Marinobacterium iners DSM 11526</name>
    <dbReference type="NCBI Taxonomy" id="1122198"/>
    <lineage>
        <taxon>Bacteria</taxon>
        <taxon>Pseudomonadati</taxon>
        <taxon>Pseudomonadota</taxon>
        <taxon>Gammaproteobacteria</taxon>
        <taxon>Oceanospirillales</taxon>
        <taxon>Oceanospirillaceae</taxon>
        <taxon>Marinobacterium</taxon>
    </lineage>
</organism>
<evidence type="ECO:0000256" key="7">
    <source>
        <dbReference type="ARBA" id="ARBA00058683"/>
    </source>
</evidence>
<feature type="domain" description="Acetyl-CoA dehydrogenase-like C-terminal" evidence="14">
    <location>
        <begin position="461"/>
        <end position="582"/>
    </location>
</feature>
<evidence type="ECO:0000256" key="1">
    <source>
        <dbReference type="ARBA" id="ARBA00001974"/>
    </source>
</evidence>
<keyword evidence="16" id="KW-1185">Reference proteome</keyword>
<evidence type="ECO:0000259" key="13">
    <source>
        <dbReference type="Pfam" id="PF02771"/>
    </source>
</evidence>
<evidence type="ECO:0000256" key="3">
    <source>
        <dbReference type="ARBA" id="ARBA00022630"/>
    </source>
</evidence>
<protein>
    <recommendedName>
        <fullName evidence="9">3-methylmercaptopropionyl-CoA dehydrogenase</fullName>
        <ecNumber evidence="8">1.3.99.41</ecNumber>
    </recommendedName>
</protein>
<dbReference type="PANTHER" id="PTHR42803">
    <property type="entry name" value="ACYL-COA DEHYDROGENASE"/>
    <property type="match status" value="1"/>
</dbReference>
<dbReference type="InterPro" id="IPR009100">
    <property type="entry name" value="AcylCoA_DH/oxidase_NM_dom_sf"/>
</dbReference>
<evidence type="ECO:0000256" key="10">
    <source>
        <dbReference type="RuleBase" id="RU362125"/>
    </source>
</evidence>
<feature type="domain" description="Acyl-CoA dehydrogenase/oxidase C-terminal" evidence="11">
    <location>
        <begin position="280"/>
        <end position="443"/>
    </location>
</feature>
<dbReference type="Gene3D" id="2.40.110.10">
    <property type="entry name" value="Butyryl-CoA Dehydrogenase, subunit A, domain 2"/>
    <property type="match status" value="1"/>
</dbReference>
<dbReference type="InterPro" id="IPR036250">
    <property type="entry name" value="AcylCo_DH-like_C"/>
</dbReference>
<evidence type="ECO:0000256" key="6">
    <source>
        <dbReference type="ARBA" id="ARBA00051388"/>
    </source>
</evidence>
<dbReference type="Pfam" id="PF02770">
    <property type="entry name" value="Acyl-CoA_dh_M"/>
    <property type="match status" value="1"/>
</dbReference>
<keyword evidence="4 10" id="KW-0274">FAD</keyword>
<dbReference type="GO" id="GO:0050660">
    <property type="term" value="F:flavin adenine dinucleotide binding"/>
    <property type="evidence" value="ECO:0007669"/>
    <property type="project" value="InterPro"/>
</dbReference>
<evidence type="ECO:0000256" key="5">
    <source>
        <dbReference type="ARBA" id="ARBA00023002"/>
    </source>
</evidence>
<feature type="domain" description="Acyl-CoA oxidase/dehydrogenase middle" evidence="12">
    <location>
        <begin position="162"/>
        <end position="270"/>
    </location>
</feature>
<gene>
    <name evidence="15" type="ORF">SAMN02745729_11092</name>
</gene>
<dbReference type="SUPFAM" id="SSF47203">
    <property type="entry name" value="Acyl-CoA dehydrogenase C-terminal domain-like"/>
    <property type="match status" value="1"/>
</dbReference>
<comment type="similarity">
    <text evidence="2 10">Belongs to the acyl-CoA dehydrogenase family.</text>
</comment>
<comment type="function">
    <text evidence="7">Involved in the assimilation of dimethylsulphoniopropionate (DMSP), an important compound in the fixation of carbon in marine phytoplankton, by mediating the conversion of 3-(methylthio)propanoyl-CoA (MMPA-CoA) to 3-(methylthio)acryloyl-CoA (MTA-CoA).</text>
</comment>
<sequence length="592" mass="64438">MADYNAPLKDMKLTLDHVARMPELAQKPGFEDASADMVDAILDEAARVARDVVAPSNWEGDQQGVQLKDGSVVCPESFKEAYQQYAEGGWGSLQFDPEYGGQGLPFLLSIPVMEMWHSANMAWGLCPMLSQGAVECLDLNGSDELKEKYLPKLVSGEWTGTMNLTESNAGSDLSVVRAKAEPEGDHYRVSGEKIFITWGDHQMAENIIHLVLARLPDAPAGVRGISLFLVPKYLVNEDGSLGELNTAGPLSLEHKLGIHASPTCVMGFDNAVGYLVGEPNRGLACMFTMMNNARLSVGLQGVSISERAYQQALQYAFERIQGPAVGTKEPGPIIRHADVRRMLLTMKTLTEAGRAIAYDACGSLDFALKADTEEQKELEKARAALLTPIVKGWCTEVAQEVTSLGVQVHGGMGYVEETGAAQHFRDARILPIYEGTNGIQALDLVGRKTLMDKGEALSALVQEMRSSVAACDPSLTPQAKQLEEAIAGLDRAREQLLKGSVDDEQWAGAVAYNFMMLAGYVCGGWQLLRQGNAVVRLMAEGEDDPYLQAKLESVRFYMAQVLPRWKGHADMVADGSRSIMALSEELFASAWE</sequence>
<dbReference type="Pfam" id="PF02771">
    <property type="entry name" value="Acyl-CoA_dh_N"/>
    <property type="match status" value="1"/>
</dbReference>
<dbReference type="EMBL" id="FNRJ01000010">
    <property type="protein sequence ID" value="SEA93495.1"/>
    <property type="molecule type" value="Genomic_DNA"/>
</dbReference>
<evidence type="ECO:0000259" key="14">
    <source>
        <dbReference type="Pfam" id="PF12806"/>
    </source>
</evidence>
<name>A0A1H4F804_9GAMM</name>
<proteinExistence type="inferred from homology"/>
<dbReference type="InterPro" id="IPR013786">
    <property type="entry name" value="AcylCoA_DH/ox_N"/>
</dbReference>
<dbReference type="InterPro" id="IPR009075">
    <property type="entry name" value="AcylCo_DH/oxidase_C"/>
</dbReference>
<reference evidence="16" key="1">
    <citation type="submission" date="2016-10" db="EMBL/GenBank/DDBJ databases">
        <authorList>
            <person name="Varghese N."/>
            <person name="Submissions S."/>
        </authorList>
    </citation>
    <scope>NUCLEOTIDE SEQUENCE [LARGE SCALE GENOMIC DNA]</scope>
    <source>
        <strain evidence="16">DSM 11526</strain>
    </source>
</reference>
<dbReference type="InterPro" id="IPR046373">
    <property type="entry name" value="Acyl-CoA_Oxase/DH_mid-dom_sf"/>
</dbReference>
<dbReference type="FunFam" id="2.40.110.10:FF:000031">
    <property type="entry name" value="Acyl-CoA dehydrogenase, putative"/>
    <property type="match status" value="1"/>
</dbReference>
<feature type="domain" description="Acyl-CoA dehydrogenase/oxidase N-terminal" evidence="13">
    <location>
        <begin position="40"/>
        <end position="157"/>
    </location>
</feature>
<dbReference type="STRING" id="1122198.SAMN02745729_11092"/>